<evidence type="ECO:0000313" key="8">
    <source>
        <dbReference type="EMBL" id="CAG9773918.1"/>
    </source>
</evidence>
<dbReference type="FunFam" id="3.40.140.10:FF:000012">
    <property type="entry name" value="nuclear protein localization protein 4 homolog"/>
    <property type="match status" value="1"/>
</dbReference>
<dbReference type="InterPro" id="IPR024682">
    <property type="entry name" value="Npl4_Ub-like_dom"/>
</dbReference>
<keyword evidence="9" id="KW-1185">Reference proteome</keyword>
<keyword evidence="4" id="KW-0862">Zinc</keyword>
<name>A0A9N9N021_9CUCU</name>
<evidence type="ECO:0000256" key="5">
    <source>
        <dbReference type="ARBA" id="ARBA00060618"/>
    </source>
</evidence>
<evidence type="ECO:0000256" key="4">
    <source>
        <dbReference type="ARBA" id="ARBA00022833"/>
    </source>
</evidence>
<keyword evidence="3" id="KW-0863">Zinc-finger</keyword>
<comment type="pathway">
    <text evidence="5">Protein degradation; proteasomal ubiquitin-dependent pathway.</text>
</comment>
<proteinExistence type="inferred from homology"/>
<dbReference type="InterPro" id="IPR037518">
    <property type="entry name" value="MPN"/>
</dbReference>
<comment type="similarity">
    <text evidence="1">Belongs to the NPL4 family.</text>
</comment>
<organism evidence="8 9">
    <name type="scientific">Ceutorhynchus assimilis</name>
    <name type="common">cabbage seed weevil</name>
    <dbReference type="NCBI Taxonomy" id="467358"/>
    <lineage>
        <taxon>Eukaryota</taxon>
        <taxon>Metazoa</taxon>
        <taxon>Ecdysozoa</taxon>
        <taxon>Arthropoda</taxon>
        <taxon>Hexapoda</taxon>
        <taxon>Insecta</taxon>
        <taxon>Pterygota</taxon>
        <taxon>Neoptera</taxon>
        <taxon>Endopterygota</taxon>
        <taxon>Coleoptera</taxon>
        <taxon>Polyphaga</taxon>
        <taxon>Cucujiformia</taxon>
        <taxon>Curculionidae</taxon>
        <taxon>Ceutorhynchinae</taxon>
        <taxon>Ceutorhynchus</taxon>
    </lineage>
</organism>
<sequence>MSKERPLLLRIQSPEGTKRIEIRPSSTTCELFETIHDSLNLNSFAFALYKQINKNEEISSSKTKTLRTLGLKHGDMVYLAPLNGSILFNATSASGETVPESGASTSRSRSACRHNANSKCVHCSSLEPFDDSYLKEQNIKHLSFHSYLRKMMSGVDRGKFLALEDISCRIKTGCKDHPPWPKGICSKCQPNAITLNMQAYRHIDNVAFENTDLVEKFLNYWRVTGHQRIGFLYGNYEVHSDVPLGIRANVVAIYEPPQESTRDAIRLLPDEKEAVVNQIASALGLMKVGWIFTDLLAEDIKKGTVKHTRNVESHFLSAQECIMAGHFQNLHPNICKYASSGNFGSKFVTVCVTGDKTNQVHMEGYQVSNQCMALVRDNCLVPTKDASELGYVRESTDKQYVPDVYYKV</sequence>
<dbReference type="CDD" id="cd08061">
    <property type="entry name" value="MPN_NPL4"/>
    <property type="match status" value="1"/>
</dbReference>
<dbReference type="InterPro" id="IPR029071">
    <property type="entry name" value="Ubiquitin-like_domsf"/>
</dbReference>
<evidence type="ECO:0000259" key="7">
    <source>
        <dbReference type="PROSITE" id="PS50249"/>
    </source>
</evidence>
<dbReference type="GO" id="GO:0008270">
    <property type="term" value="F:zinc ion binding"/>
    <property type="evidence" value="ECO:0007669"/>
    <property type="project" value="UniProtKB-KW"/>
</dbReference>
<dbReference type="Pfam" id="PF11543">
    <property type="entry name" value="UN_NPL4"/>
    <property type="match status" value="1"/>
</dbReference>
<dbReference type="PANTHER" id="PTHR12710:SF0">
    <property type="entry name" value="NUCLEAR PROTEIN LOCALIZATION PROTEIN 4 HOMOLOG"/>
    <property type="match status" value="1"/>
</dbReference>
<dbReference type="Proteomes" id="UP001152799">
    <property type="component" value="Chromosome 9"/>
</dbReference>
<evidence type="ECO:0000313" key="9">
    <source>
        <dbReference type="Proteomes" id="UP001152799"/>
    </source>
</evidence>
<dbReference type="PROSITE" id="PS50249">
    <property type="entry name" value="MPN"/>
    <property type="match status" value="1"/>
</dbReference>
<accession>A0A9N9N021</accession>
<dbReference type="GO" id="GO:0031625">
    <property type="term" value="F:ubiquitin protein ligase binding"/>
    <property type="evidence" value="ECO:0007669"/>
    <property type="project" value="TreeGrafter"/>
</dbReference>
<dbReference type="OrthoDB" id="10251089at2759"/>
<dbReference type="InterPro" id="IPR016563">
    <property type="entry name" value="Npl4"/>
</dbReference>
<dbReference type="Pfam" id="PF05021">
    <property type="entry name" value="NPL4"/>
    <property type="match status" value="1"/>
</dbReference>
<keyword evidence="2" id="KW-0479">Metal-binding</keyword>
<dbReference type="GO" id="GO:0006511">
    <property type="term" value="P:ubiquitin-dependent protein catabolic process"/>
    <property type="evidence" value="ECO:0007669"/>
    <property type="project" value="InterPro"/>
</dbReference>
<evidence type="ECO:0000256" key="6">
    <source>
        <dbReference type="ARBA" id="ARBA00074519"/>
    </source>
</evidence>
<dbReference type="Pfam" id="PF05020">
    <property type="entry name" value="zf-NPL4"/>
    <property type="match status" value="1"/>
</dbReference>
<evidence type="ECO:0000256" key="1">
    <source>
        <dbReference type="ARBA" id="ARBA00011025"/>
    </source>
</evidence>
<dbReference type="Gene3D" id="3.10.20.90">
    <property type="entry name" value="Phosphatidylinositol 3-kinase Catalytic Subunit, Chain A, domain 1"/>
    <property type="match status" value="1"/>
</dbReference>
<gene>
    <name evidence="8" type="ORF">CEUTPL_LOCUS14303</name>
</gene>
<reference evidence="8" key="1">
    <citation type="submission" date="2022-01" db="EMBL/GenBank/DDBJ databases">
        <authorList>
            <person name="King R."/>
        </authorList>
    </citation>
    <scope>NUCLEOTIDE SEQUENCE</scope>
</reference>
<evidence type="ECO:0000256" key="3">
    <source>
        <dbReference type="ARBA" id="ARBA00022771"/>
    </source>
</evidence>
<dbReference type="GO" id="GO:0005634">
    <property type="term" value="C:nucleus"/>
    <property type="evidence" value="ECO:0007669"/>
    <property type="project" value="TreeGrafter"/>
</dbReference>
<feature type="domain" description="MPN" evidence="7">
    <location>
        <begin position="206"/>
        <end position="343"/>
    </location>
</feature>
<dbReference type="InterPro" id="IPR007716">
    <property type="entry name" value="NPL4_Zn-bd_put"/>
</dbReference>
<dbReference type="AlphaFoldDB" id="A0A9N9N021"/>
<dbReference type="GO" id="GO:0043130">
    <property type="term" value="F:ubiquitin binding"/>
    <property type="evidence" value="ECO:0007669"/>
    <property type="project" value="TreeGrafter"/>
</dbReference>
<dbReference type="PANTHER" id="PTHR12710">
    <property type="entry name" value="NUCLEAR PROTEIN LOCALIZATION 4"/>
    <property type="match status" value="1"/>
</dbReference>
<dbReference type="CDD" id="cd17055">
    <property type="entry name" value="Ubl_AtNPL4_like"/>
    <property type="match status" value="1"/>
</dbReference>
<evidence type="ECO:0000256" key="2">
    <source>
        <dbReference type="ARBA" id="ARBA00022723"/>
    </source>
</evidence>
<dbReference type="SUPFAM" id="SSF54236">
    <property type="entry name" value="Ubiquitin-like"/>
    <property type="match status" value="1"/>
</dbReference>
<dbReference type="EMBL" id="OU892285">
    <property type="protein sequence ID" value="CAG9773918.1"/>
    <property type="molecule type" value="Genomic_DNA"/>
</dbReference>
<dbReference type="Gene3D" id="3.40.140.10">
    <property type="entry name" value="Cytidine Deaminase, domain 2"/>
    <property type="match status" value="1"/>
</dbReference>
<protein>
    <recommendedName>
        <fullName evidence="6">Nuclear protein localization protein 4 homolog</fullName>
    </recommendedName>
</protein>
<dbReference type="InterPro" id="IPR007717">
    <property type="entry name" value="NPL4_C"/>
</dbReference>